<evidence type="ECO:0008006" key="9">
    <source>
        <dbReference type="Google" id="ProtNLM"/>
    </source>
</evidence>
<gene>
    <name evidence="7" type="ORF">EJC50_12215</name>
</gene>
<feature type="chain" id="PRO_5039619765" description="Glycosyl hydrolase family 43" evidence="6">
    <location>
        <begin position="24"/>
        <end position="338"/>
    </location>
</feature>
<accession>A0A3S9A3M8</accession>
<dbReference type="RefSeq" id="WP_126015554.1">
    <property type="nucleotide sequence ID" value="NZ_CP034437.1"/>
</dbReference>
<keyword evidence="3 5" id="KW-0378">Hydrolase</keyword>
<evidence type="ECO:0000256" key="3">
    <source>
        <dbReference type="ARBA" id="ARBA00022801"/>
    </source>
</evidence>
<dbReference type="OrthoDB" id="177947at2"/>
<feature type="signal peptide" evidence="6">
    <location>
        <begin position="1"/>
        <end position="23"/>
    </location>
</feature>
<evidence type="ECO:0000313" key="7">
    <source>
        <dbReference type="EMBL" id="AZN40323.1"/>
    </source>
</evidence>
<name>A0A3S9A3M8_9BACL</name>
<comment type="similarity">
    <text evidence="1 5">Belongs to the glycosyl hydrolase 43 family.</text>
</comment>
<protein>
    <recommendedName>
        <fullName evidence="9">Glycosyl hydrolase family 43</fullName>
    </recommendedName>
</protein>
<dbReference type="Proteomes" id="UP000272528">
    <property type="component" value="Chromosome"/>
</dbReference>
<proteinExistence type="inferred from homology"/>
<dbReference type="EMBL" id="CP034437">
    <property type="protein sequence ID" value="AZN40323.1"/>
    <property type="molecule type" value="Genomic_DNA"/>
</dbReference>
<dbReference type="GO" id="GO:0005975">
    <property type="term" value="P:carbohydrate metabolic process"/>
    <property type="evidence" value="ECO:0007669"/>
    <property type="project" value="InterPro"/>
</dbReference>
<organism evidence="7 8">
    <name type="scientific">Paenibacillus albus</name>
    <dbReference type="NCBI Taxonomy" id="2495582"/>
    <lineage>
        <taxon>Bacteria</taxon>
        <taxon>Bacillati</taxon>
        <taxon>Bacillota</taxon>
        <taxon>Bacilli</taxon>
        <taxon>Bacillales</taxon>
        <taxon>Paenibacillaceae</taxon>
        <taxon>Paenibacillus</taxon>
    </lineage>
</organism>
<evidence type="ECO:0000256" key="6">
    <source>
        <dbReference type="SAM" id="SignalP"/>
    </source>
</evidence>
<keyword evidence="4 5" id="KW-0326">Glycosidase</keyword>
<evidence type="ECO:0000256" key="4">
    <source>
        <dbReference type="ARBA" id="ARBA00023295"/>
    </source>
</evidence>
<evidence type="ECO:0000313" key="8">
    <source>
        <dbReference type="Proteomes" id="UP000272528"/>
    </source>
</evidence>
<dbReference type="GO" id="GO:0004553">
    <property type="term" value="F:hydrolase activity, hydrolyzing O-glycosyl compounds"/>
    <property type="evidence" value="ECO:0007669"/>
    <property type="project" value="InterPro"/>
</dbReference>
<keyword evidence="2 6" id="KW-0732">Signal</keyword>
<evidence type="ECO:0000256" key="5">
    <source>
        <dbReference type="RuleBase" id="RU361187"/>
    </source>
</evidence>
<keyword evidence="8" id="KW-1185">Reference proteome</keyword>
<dbReference type="AlphaFoldDB" id="A0A3S9A3M8"/>
<dbReference type="PANTHER" id="PTHR43817">
    <property type="entry name" value="GLYCOSYL HYDROLASE"/>
    <property type="match status" value="1"/>
</dbReference>
<dbReference type="InterPro" id="IPR023296">
    <property type="entry name" value="Glyco_hydro_beta-prop_sf"/>
</dbReference>
<evidence type="ECO:0000256" key="2">
    <source>
        <dbReference type="ARBA" id="ARBA00022729"/>
    </source>
</evidence>
<dbReference type="PANTHER" id="PTHR43817:SF1">
    <property type="entry name" value="HYDROLASE, FAMILY 43, PUTATIVE (AFU_ORTHOLOGUE AFUA_3G01660)-RELATED"/>
    <property type="match status" value="1"/>
</dbReference>
<sequence>MMKKLALILVLVLCITGFSQSFAAFADTSTHNPIASSEDDLSDPAVIYDNGYYYNVEDNNFPGRSNPTLRIWKADTLQGLYTEGDIRDIPLPTNLVNFWAPEIYHFNNKWYLTFSAEPTDNSKERCTYVMESDTSDVFGTYTVKANNLQGIDWQIYHRADGTYWGLTADWHNGDSIKIVEMANPYTVSGSYVPIVTTTQAWEQQHNNWVEGPFVFDRNGKIFMNYSSGGWDTDNYALGLMTFTGTASDRLDNASKWVKSSGPVFSSGSGYTGPGHNSIVKSPDGTEYWNVYHAHPYAGTLTRDILIKNWIGTQTVIRFLAALIPRILMCLPGLRHPLP</sequence>
<dbReference type="Pfam" id="PF04616">
    <property type="entry name" value="Glyco_hydro_43"/>
    <property type="match status" value="1"/>
</dbReference>
<dbReference type="Gene3D" id="2.115.10.20">
    <property type="entry name" value="Glycosyl hydrolase domain, family 43"/>
    <property type="match status" value="1"/>
</dbReference>
<dbReference type="SUPFAM" id="SSF75005">
    <property type="entry name" value="Arabinanase/levansucrase/invertase"/>
    <property type="match status" value="1"/>
</dbReference>
<dbReference type="InterPro" id="IPR006710">
    <property type="entry name" value="Glyco_hydro_43"/>
</dbReference>
<evidence type="ECO:0000256" key="1">
    <source>
        <dbReference type="ARBA" id="ARBA00009865"/>
    </source>
</evidence>
<dbReference type="KEGG" id="palb:EJC50_12215"/>
<reference evidence="8" key="1">
    <citation type="submission" date="2018-12" db="EMBL/GenBank/DDBJ databases">
        <title>Genome sequence of Peanibacillus sp.</title>
        <authorList>
            <person name="Subramani G."/>
            <person name="Srinivasan S."/>
            <person name="Kim M.K."/>
        </authorList>
    </citation>
    <scope>NUCLEOTIDE SEQUENCE [LARGE SCALE GENOMIC DNA]</scope>
    <source>
        <strain evidence="8">18JY67-1</strain>
    </source>
</reference>